<dbReference type="OrthoDB" id="792101at2"/>
<dbReference type="InterPro" id="IPR020449">
    <property type="entry name" value="Tscrpt_reg_AraC-type_HTH"/>
</dbReference>
<keyword evidence="6" id="KW-1185">Reference proteome</keyword>
<evidence type="ECO:0000256" key="2">
    <source>
        <dbReference type="ARBA" id="ARBA00023125"/>
    </source>
</evidence>
<evidence type="ECO:0000259" key="4">
    <source>
        <dbReference type="PROSITE" id="PS01124"/>
    </source>
</evidence>
<proteinExistence type="predicted"/>
<comment type="caution">
    <text evidence="5">The sequence shown here is derived from an EMBL/GenBank/DDBJ whole genome shotgun (WGS) entry which is preliminary data.</text>
</comment>
<dbReference type="Gene3D" id="1.10.10.60">
    <property type="entry name" value="Homeodomain-like"/>
    <property type="match status" value="2"/>
</dbReference>
<dbReference type="PANTHER" id="PTHR43280:SF27">
    <property type="entry name" value="TRANSCRIPTIONAL REGULATOR MTLR"/>
    <property type="match status" value="1"/>
</dbReference>
<dbReference type="PRINTS" id="PR00032">
    <property type="entry name" value="HTHARAC"/>
</dbReference>
<evidence type="ECO:0000313" key="5">
    <source>
        <dbReference type="EMBL" id="PWJ43152.1"/>
    </source>
</evidence>
<sequence>MKVFPEITPVQENDLFFLQHHPKADFDYPIHLHEDFEITLVEGCNGSRAVGNSIENYEHDDLVLIGPNLQHKWMKDDGEDMPAVTTIQFKKDIFSESFLGKRELTEIKQLIHESGKGIVFHGIDKHRIKLVINELIKSTDFRRVLLFFEMLYLMAVSSDKKQLASDGFVDVHYEDTSRRINIVIDHIFKNFHRDIPLSEVSQLVSMSNSAFSHFFRKRTNKSFVKFVNDVRLGKATFFLVNSSKSVAEICYECGFNNLSNFNRQFKKQKGITPSIYRKEYQNSVEEPI</sequence>
<accession>A0A315ZCZ4</accession>
<protein>
    <submittedName>
        <fullName evidence="5">AraC-like DNA-binding protein</fullName>
    </submittedName>
</protein>
<dbReference type="InterPro" id="IPR009057">
    <property type="entry name" value="Homeodomain-like_sf"/>
</dbReference>
<name>A0A315ZCZ4_SEDFL</name>
<dbReference type="Proteomes" id="UP000245535">
    <property type="component" value="Unassembled WGS sequence"/>
</dbReference>
<dbReference type="Pfam" id="PF12833">
    <property type="entry name" value="HTH_18"/>
    <property type="match status" value="1"/>
</dbReference>
<dbReference type="InterPro" id="IPR018062">
    <property type="entry name" value="HTH_AraC-typ_CS"/>
</dbReference>
<evidence type="ECO:0000256" key="1">
    <source>
        <dbReference type="ARBA" id="ARBA00023015"/>
    </source>
</evidence>
<gene>
    <name evidence="5" type="ORF">BC781_102701</name>
</gene>
<feature type="domain" description="HTH araC/xylS-type" evidence="4">
    <location>
        <begin position="181"/>
        <end position="279"/>
    </location>
</feature>
<dbReference type="SMART" id="SM00342">
    <property type="entry name" value="HTH_ARAC"/>
    <property type="match status" value="1"/>
</dbReference>
<keyword evidence="1" id="KW-0805">Transcription regulation</keyword>
<organism evidence="5 6">
    <name type="scientific">Sediminitomix flava</name>
    <dbReference type="NCBI Taxonomy" id="379075"/>
    <lineage>
        <taxon>Bacteria</taxon>
        <taxon>Pseudomonadati</taxon>
        <taxon>Bacteroidota</taxon>
        <taxon>Cytophagia</taxon>
        <taxon>Cytophagales</taxon>
        <taxon>Flammeovirgaceae</taxon>
        <taxon>Sediminitomix</taxon>
    </lineage>
</organism>
<dbReference type="GO" id="GO:0003700">
    <property type="term" value="F:DNA-binding transcription factor activity"/>
    <property type="evidence" value="ECO:0007669"/>
    <property type="project" value="InterPro"/>
</dbReference>
<dbReference type="EMBL" id="QGDO01000002">
    <property type="protein sequence ID" value="PWJ43152.1"/>
    <property type="molecule type" value="Genomic_DNA"/>
</dbReference>
<dbReference type="AlphaFoldDB" id="A0A315ZCZ4"/>
<dbReference type="RefSeq" id="WP_109617455.1">
    <property type="nucleotide sequence ID" value="NZ_QGDO01000002.1"/>
</dbReference>
<evidence type="ECO:0000313" key="6">
    <source>
        <dbReference type="Proteomes" id="UP000245535"/>
    </source>
</evidence>
<dbReference type="PROSITE" id="PS01124">
    <property type="entry name" value="HTH_ARAC_FAMILY_2"/>
    <property type="match status" value="1"/>
</dbReference>
<dbReference type="PANTHER" id="PTHR43280">
    <property type="entry name" value="ARAC-FAMILY TRANSCRIPTIONAL REGULATOR"/>
    <property type="match status" value="1"/>
</dbReference>
<evidence type="ECO:0000256" key="3">
    <source>
        <dbReference type="ARBA" id="ARBA00023163"/>
    </source>
</evidence>
<dbReference type="SUPFAM" id="SSF46689">
    <property type="entry name" value="Homeodomain-like"/>
    <property type="match status" value="2"/>
</dbReference>
<keyword evidence="2 5" id="KW-0238">DNA-binding</keyword>
<keyword evidence="3" id="KW-0804">Transcription</keyword>
<reference evidence="5 6" key="1">
    <citation type="submission" date="2018-03" db="EMBL/GenBank/DDBJ databases">
        <title>Genomic Encyclopedia of Archaeal and Bacterial Type Strains, Phase II (KMG-II): from individual species to whole genera.</title>
        <authorList>
            <person name="Goeker M."/>
        </authorList>
    </citation>
    <scope>NUCLEOTIDE SEQUENCE [LARGE SCALE GENOMIC DNA]</scope>
    <source>
        <strain evidence="5 6">DSM 28229</strain>
    </source>
</reference>
<dbReference type="GO" id="GO:0043565">
    <property type="term" value="F:sequence-specific DNA binding"/>
    <property type="evidence" value="ECO:0007669"/>
    <property type="project" value="InterPro"/>
</dbReference>
<dbReference type="PROSITE" id="PS00041">
    <property type="entry name" value="HTH_ARAC_FAMILY_1"/>
    <property type="match status" value="1"/>
</dbReference>
<dbReference type="InterPro" id="IPR018060">
    <property type="entry name" value="HTH_AraC"/>
</dbReference>